<name>A0A151MID2_ALLMI</name>
<comment type="subcellular location">
    <subcellularLocation>
        <location evidence="1">Cytoplasm</location>
    </subcellularLocation>
</comment>
<feature type="region of interest" description="Disordered" evidence="9">
    <location>
        <begin position="206"/>
        <end position="234"/>
    </location>
</feature>
<dbReference type="CDD" id="cd09975">
    <property type="entry name" value="LOTUS_2_TDRD5"/>
    <property type="match status" value="1"/>
</dbReference>
<proteinExistence type="inferred from homology"/>
<dbReference type="Gene3D" id="2.40.50.90">
    <property type="match status" value="1"/>
</dbReference>
<dbReference type="EMBL" id="AKHW03006099">
    <property type="protein sequence ID" value="KYO24285.1"/>
    <property type="molecule type" value="Genomic_DNA"/>
</dbReference>
<dbReference type="Proteomes" id="UP000050525">
    <property type="component" value="Unassembled WGS sequence"/>
</dbReference>
<evidence type="ECO:0000256" key="3">
    <source>
        <dbReference type="ARBA" id="ARBA00013420"/>
    </source>
</evidence>
<dbReference type="FunFam" id="2.30.30.140:FF:000051">
    <property type="entry name" value="Tudor domain-containing protein 5"/>
    <property type="match status" value="1"/>
</dbReference>
<dbReference type="InterPro" id="IPR037982">
    <property type="entry name" value="TDRD5_LOTUS_2"/>
</dbReference>
<evidence type="ECO:0000259" key="10">
    <source>
        <dbReference type="PROSITE" id="PS50304"/>
    </source>
</evidence>
<dbReference type="PROSITE" id="PS50304">
    <property type="entry name" value="TUDOR"/>
    <property type="match status" value="1"/>
</dbReference>
<accession>A0A151MID2</accession>
<gene>
    <name evidence="12" type="primary">TDRD5</name>
    <name evidence="12" type="ORF">Y1Q_0004316</name>
</gene>
<dbReference type="Gene3D" id="2.30.30.140">
    <property type="match status" value="1"/>
</dbReference>
<dbReference type="STRING" id="8496.A0A151MID2"/>
<dbReference type="OrthoDB" id="10052065at2759"/>
<keyword evidence="13" id="KW-1185">Reference proteome</keyword>
<feature type="domain" description="HTH OST-type" evidence="11">
    <location>
        <begin position="7"/>
        <end position="80"/>
    </location>
</feature>
<feature type="domain" description="HTH OST-type" evidence="11">
    <location>
        <begin position="124"/>
        <end position="199"/>
    </location>
</feature>
<dbReference type="CDD" id="cd20419">
    <property type="entry name" value="Tudor_TDRD5"/>
    <property type="match status" value="1"/>
</dbReference>
<dbReference type="Pfam" id="PF00567">
    <property type="entry name" value="TUDOR"/>
    <property type="match status" value="1"/>
</dbReference>
<sequence>MSEQEHLMELLRKEVRSLLMAVKEGLTPAQLEQEYLSMMGKPLPLRSLGYRSTMELVLDMPDVVKIFPYRHGNVVLEAIADEDTVRIASLVARQKIKPKTRNVTRRANSFSSSFGPSLPRRGRTPPVLPAVVKSELKDLLRLSPVLLSDFDEAFSRHFGRAFQYVRYGFFSMFEVLNAASEIIAVEQTRAGSLLTLKKNPSVKQEKVLEDERVSQPKRAKKPKSASVSTPAFGKPSLELGTENLLQALKPSSEPVDAQVLNYDNRMKQLEQDFKMTLAQKGPGGTVSSELKRKLQIVVAQYPEGLFVSRLPGEFEARFKEKLSVKQLGFFNVMELVGALHDIFHVECKEGEQDWMVFDLKSKCLKDNDPSMDEVDQHDALALSLPPAAELKVSSWDSSAKETEALDMKKVSVFKVVTKVVKQNLGIEEALLNLEIMQPEIPPDAVQGKNLCGLPLLENSSLVGVFVEHIVSPNQFYIRICSKETSEMLEDTMIEMRRCYSNKTVSNRYVMPAALIQPGCLCCVRISEDKWWYRVIVHRVLSEQEVEVYYPDFGNLGTVQKSWLRLLKCCYSKLPAQAIPCSLAWVKPLEGTWTSKAVLQFQKLCSLKPLVGVVDEYVNGVLHLFLCDTSSDDDIYLHHVLRSEGLVIICRGNFPSKGFEELNPSALYIRPSLEQNAGSAGQDFHSQQQKCISTVHGTANPEIGESESHDQGSQGDQKETELLQSVAKDVGNFPLELPYLEPVTVCTDIWDENWLPLQTLKKQTNVGPDTVDTVVSSSQISRNGEQDQIQESKELLTQTSDSLGESSDPASLSKSQEEFYISLIHSQQPAEPSQAESGWNEILPDSAQCLTAAPASASCAAVPLSLDKLNDEVIPERVKNEDLSGTQTLTLCSKTSLPDQGTVEQNPLFLAAELQAFQKLYIPRSLPTAVLGAAARLATSSGHFCWFPGLRKMDE</sequence>
<keyword evidence="8" id="KW-0744">Spermatogenesis</keyword>
<feature type="domain" description="HTH OST-type" evidence="11">
    <location>
        <begin position="286"/>
        <end position="360"/>
    </location>
</feature>
<evidence type="ECO:0000256" key="9">
    <source>
        <dbReference type="SAM" id="MobiDB-lite"/>
    </source>
</evidence>
<dbReference type="AlphaFoldDB" id="A0A151MID2"/>
<dbReference type="InterPro" id="IPR041966">
    <property type="entry name" value="LOTUS-like"/>
</dbReference>
<dbReference type="PhylomeDB" id="A0A151MID2"/>
<dbReference type="PROSITE" id="PS51644">
    <property type="entry name" value="HTH_OST"/>
    <property type="match status" value="3"/>
</dbReference>
<keyword evidence="4" id="KW-0217">Developmental protein</keyword>
<dbReference type="SUPFAM" id="SSF63748">
    <property type="entry name" value="Tudor/PWWP/MBT"/>
    <property type="match status" value="1"/>
</dbReference>
<dbReference type="GO" id="GO:0005737">
    <property type="term" value="C:cytoplasm"/>
    <property type="evidence" value="ECO:0007669"/>
    <property type="project" value="UniProtKB-SubCell"/>
</dbReference>
<dbReference type="InterPro" id="IPR002999">
    <property type="entry name" value="Tudor"/>
</dbReference>
<dbReference type="Pfam" id="PF12872">
    <property type="entry name" value="OST-HTH"/>
    <property type="match status" value="3"/>
</dbReference>
<dbReference type="SMART" id="SM00333">
    <property type="entry name" value="TUDOR"/>
    <property type="match status" value="1"/>
</dbReference>
<dbReference type="InterPro" id="IPR035437">
    <property type="entry name" value="SNase_OB-fold_sf"/>
</dbReference>
<evidence type="ECO:0000256" key="1">
    <source>
        <dbReference type="ARBA" id="ARBA00004496"/>
    </source>
</evidence>
<dbReference type="InterPro" id="IPR025605">
    <property type="entry name" value="OST-HTH/LOTUS_dom"/>
</dbReference>
<evidence type="ECO:0000256" key="7">
    <source>
        <dbReference type="ARBA" id="ARBA00022782"/>
    </source>
</evidence>
<feature type="region of interest" description="Disordered" evidence="9">
    <location>
        <begin position="697"/>
        <end position="718"/>
    </location>
</feature>
<evidence type="ECO:0000313" key="12">
    <source>
        <dbReference type="EMBL" id="KYO24285.1"/>
    </source>
</evidence>
<dbReference type="GO" id="GO:0007283">
    <property type="term" value="P:spermatogenesis"/>
    <property type="evidence" value="ECO:0007669"/>
    <property type="project" value="UniProtKB-KW"/>
</dbReference>
<comment type="similarity">
    <text evidence="2">Belongs to the TDRD5 family.</text>
</comment>
<feature type="compositionally biased region" description="Basic and acidic residues" evidence="9">
    <location>
        <begin position="705"/>
        <end position="718"/>
    </location>
</feature>
<organism evidence="12 13">
    <name type="scientific">Alligator mississippiensis</name>
    <name type="common">American alligator</name>
    <dbReference type="NCBI Taxonomy" id="8496"/>
    <lineage>
        <taxon>Eukaryota</taxon>
        <taxon>Metazoa</taxon>
        <taxon>Chordata</taxon>
        <taxon>Craniata</taxon>
        <taxon>Vertebrata</taxon>
        <taxon>Euteleostomi</taxon>
        <taxon>Archelosauria</taxon>
        <taxon>Archosauria</taxon>
        <taxon>Crocodylia</taxon>
        <taxon>Alligatoridae</taxon>
        <taxon>Alligatorinae</taxon>
        <taxon>Alligator</taxon>
    </lineage>
</organism>
<dbReference type="PANTHER" id="PTHR22948:SF19">
    <property type="entry name" value="TUDOR DOMAIN-CONTAINING PROTEIN 5"/>
    <property type="match status" value="1"/>
</dbReference>
<keyword evidence="5" id="KW-0963">Cytoplasm</keyword>
<evidence type="ECO:0000259" key="11">
    <source>
        <dbReference type="PROSITE" id="PS51644"/>
    </source>
</evidence>
<evidence type="ECO:0000256" key="5">
    <source>
        <dbReference type="ARBA" id="ARBA00022490"/>
    </source>
</evidence>
<keyword evidence="7" id="KW-0221">Differentiation</keyword>
<dbReference type="PANTHER" id="PTHR22948">
    <property type="entry name" value="TUDOR DOMAIN CONTAINING PROTEIN"/>
    <property type="match status" value="1"/>
</dbReference>
<dbReference type="Gene3D" id="3.30.420.610">
    <property type="entry name" value="LOTUS domain-like"/>
    <property type="match status" value="3"/>
</dbReference>
<evidence type="ECO:0000256" key="8">
    <source>
        <dbReference type="ARBA" id="ARBA00022871"/>
    </source>
</evidence>
<protein>
    <recommendedName>
        <fullName evidence="3">Tudor domain-containing protein 5</fullName>
    </recommendedName>
</protein>
<evidence type="ECO:0000256" key="2">
    <source>
        <dbReference type="ARBA" id="ARBA00010384"/>
    </source>
</evidence>
<comment type="caution">
    <text evidence="12">The sequence shown here is derived from an EMBL/GenBank/DDBJ whole genome shotgun (WGS) entry which is preliminary data.</text>
</comment>
<evidence type="ECO:0000256" key="6">
    <source>
        <dbReference type="ARBA" id="ARBA00022737"/>
    </source>
</evidence>
<dbReference type="InterPro" id="IPR050621">
    <property type="entry name" value="Tudor_domain_containing"/>
</dbReference>
<keyword evidence="6" id="KW-0677">Repeat</keyword>
<dbReference type="GO" id="GO:0007281">
    <property type="term" value="P:germ cell development"/>
    <property type="evidence" value="ECO:0007669"/>
    <property type="project" value="InterPro"/>
</dbReference>
<evidence type="ECO:0000313" key="13">
    <source>
        <dbReference type="Proteomes" id="UP000050525"/>
    </source>
</evidence>
<reference evidence="12 13" key="1">
    <citation type="journal article" date="2012" name="Genome Biol.">
        <title>Sequencing three crocodilian genomes to illuminate the evolution of archosaurs and amniotes.</title>
        <authorList>
            <person name="St John J.A."/>
            <person name="Braun E.L."/>
            <person name="Isberg S.R."/>
            <person name="Miles L.G."/>
            <person name="Chong A.Y."/>
            <person name="Gongora J."/>
            <person name="Dalzell P."/>
            <person name="Moran C."/>
            <person name="Bed'hom B."/>
            <person name="Abzhanov A."/>
            <person name="Burgess S.C."/>
            <person name="Cooksey A.M."/>
            <person name="Castoe T.A."/>
            <person name="Crawford N.G."/>
            <person name="Densmore L.D."/>
            <person name="Drew J.C."/>
            <person name="Edwards S.V."/>
            <person name="Faircloth B.C."/>
            <person name="Fujita M.K."/>
            <person name="Greenwold M.J."/>
            <person name="Hoffmann F.G."/>
            <person name="Howard J.M."/>
            <person name="Iguchi T."/>
            <person name="Janes D.E."/>
            <person name="Khan S.Y."/>
            <person name="Kohno S."/>
            <person name="de Koning A.J."/>
            <person name="Lance S.L."/>
            <person name="McCarthy F.M."/>
            <person name="McCormack J.E."/>
            <person name="Merchant M.E."/>
            <person name="Peterson D.G."/>
            <person name="Pollock D.D."/>
            <person name="Pourmand N."/>
            <person name="Raney B.J."/>
            <person name="Roessler K.A."/>
            <person name="Sanford J.R."/>
            <person name="Sawyer R.H."/>
            <person name="Schmidt C.J."/>
            <person name="Triplett E.W."/>
            <person name="Tuberville T.D."/>
            <person name="Venegas-Anaya M."/>
            <person name="Howard J.T."/>
            <person name="Jarvis E.D."/>
            <person name="Guillette L.J.Jr."/>
            <person name="Glenn T.C."/>
            <person name="Green R.E."/>
            <person name="Ray D.A."/>
        </authorList>
    </citation>
    <scope>NUCLEOTIDE SEQUENCE [LARGE SCALE GENOMIC DNA]</scope>
    <source>
        <strain evidence="12">KSC_2009_1</strain>
    </source>
</reference>
<evidence type="ECO:0000256" key="4">
    <source>
        <dbReference type="ARBA" id="ARBA00022473"/>
    </source>
</evidence>
<feature type="domain" description="Tudor" evidence="10">
    <location>
        <begin position="514"/>
        <end position="573"/>
    </location>
</feature>